<accession>A0A6D2KUW3</accession>
<dbReference type="AlphaFoldDB" id="A0A6D2KUW3"/>
<dbReference type="EMBL" id="CACVBM020001718">
    <property type="protein sequence ID" value="CAA7058283.1"/>
    <property type="molecule type" value="Genomic_DNA"/>
</dbReference>
<dbReference type="PROSITE" id="PS50878">
    <property type="entry name" value="RT_POL"/>
    <property type="match status" value="1"/>
</dbReference>
<dbReference type="SUPFAM" id="SSF56219">
    <property type="entry name" value="DNase I-like"/>
    <property type="match status" value="1"/>
</dbReference>
<evidence type="ECO:0000313" key="3">
    <source>
        <dbReference type="Proteomes" id="UP000467841"/>
    </source>
</evidence>
<dbReference type="InterPro" id="IPR036691">
    <property type="entry name" value="Endo/exonu/phosph_ase_sf"/>
</dbReference>
<dbReference type="InterPro" id="IPR043502">
    <property type="entry name" value="DNA/RNA_pol_sf"/>
</dbReference>
<evidence type="ECO:0000313" key="2">
    <source>
        <dbReference type="EMBL" id="CAA7058283.1"/>
    </source>
</evidence>
<proteinExistence type="predicted"/>
<dbReference type="PANTHER" id="PTHR19446">
    <property type="entry name" value="REVERSE TRANSCRIPTASES"/>
    <property type="match status" value="1"/>
</dbReference>
<name>A0A6D2KUW3_9BRAS</name>
<dbReference type="OrthoDB" id="1934719at2759"/>
<dbReference type="SUPFAM" id="SSF56672">
    <property type="entry name" value="DNA/RNA polymerases"/>
    <property type="match status" value="1"/>
</dbReference>
<dbReference type="CDD" id="cd01650">
    <property type="entry name" value="RT_nLTR_like"/>
    <property type="match status" value="1"/>
</dbReference>
<reference evidence="2" key="1">
    <citation type="submission" date="2020-01" db="EMBL/GenBank/DDBJ databases">
        <authorList>
            <person name="Mishra B."/>
        </authorList>
    </citation>
    <scope>NUCLEOTIDE SEQUENCE [LARGE SCALE GENOMIC DNA]</scope>
</reference>
<sequence>MRDFRDCLTLSGLFDLPFQGPHFTWSNHRAGEPIAKKLDRCLVNGQWLFRFPASHCSFEPPEFSDHSPGFIRLLTPRPSFGSRPFRFFNLLTKHQDFKETIQFSWNNDGESAGNLRDFCFKLKQLKRPLRSLLKDNYSAIERRVAETASILSSRQMLSLNDQSEVNLSLEAQAKDIWQSLRLAEESFFKLRSRIKWLGEGDLNTKFFHSVTTARNAKNAIKHLLRPDGSRTTTLQEVHEVAVAYYQSFLTTIRGDFSPDLPRLLESLIENTCSLQQQGFLSLPFNSEMVRRCLFKMPLNKTPGPDGFPVEFFKASWDVLGTELEGSVLKFFEANFIPTSLNATSLVLIPKRPGAEELKDFPPIACLNTVYKLITKLLSERLKLVMSTIIAPNQTAFVKDRLLLENVLLASEIMQDYHREVIGRRITLKIDISKAFDSVRWDFLLNVLASYHIPDSFSKWVRCCGCNPSLSVSINGITSGYFRGKTGLRQGDPLSPILFVMVMNVLSQMLNRAAKEGTFSYHPGCEELQLTHLCFADDLLIFLEGSERSLRGVLSVISDFERISGLGINIQKTSMFCQGLDDASLANIQDRFSLRASSLPISWEAFSDFFCYLGNHWILDERLYLAEKSY</sequence>
<dbReference type="Gene3D" id="3.60.10.10">
    <property type="entry name" value="Endonuclease/exonuclease/phosphatase"/>
    <property type="match status" value="1"/>
</dbReference>
<dbReference type="Proteomes" id="UP000467841">
    <property type="component" value="Unassembled WGS sequence"/>
</dbReference>
<keyword evidence="3" id="KW-1185">Reference proteome</keyword>
<organism evidence="2 3">
    <name type="scientific">Microthlaspi erraticum</name>
    <dbReference type="NCBI Taxonomy" id="1685480"/>
    <lineage>
        <taxon>Eukaryota</taxon>
        <taxon>Viridiplantae</taxon>
        <taxon>Streptophyta</taxon>
        <taxon>Embryophyta</taxon>
        <taxon>Tracheophyta</taxon>
        <taxon>Spermatophyta</taxon>
        <taxon>Magnoliopsida</taxon>
        <taxon>eudicotyledons</taxon>
        <taxon>Gunneridae</taxon>
        <taxon>Pentapetalae</taxon>
        <taxon>rosids</taxon>
        <taxon>malvids</taxon>
        <taxon>Brassicales</taxon>
        <taxon>Brassicaceae</taxon>
        <taxon>Coluteocarpeae</taxon>
        <taxon>Microthlaspi</taxon>
    </lineage>
</organism>
<gene>
    <name evidence="2" type="ORF">MERR_LOCUS45519</name>
</gene>
<comment type="caution">
    <text evidence="2">The sequence shown here is derived from an EMBL/GenBank/DDBJ whole genome shotgun (WGS) entry which is preliminary data.</text>
</comment>
<evidence type="ECO:0000259" key="1">
    <source>
        <dbReference type="PROSITE" id="PS50878"/>
    </source>
</evidence>
<feature type="domain" description="Reverse transcriptase" evidence="1">
    <location>
        <begin position="329"/>
        <end position="598"/>
    </location>
</feature>
<dbReference type="InterPro" id="IPR000477">
    <property type="entry name" value="RT_dom"/>
</dbReference>
<dbReference type="Pfam" id="PF00078">
    <property type="entry name" value="RVT_1"/>
    <property type="match status" value="1"/>
</dbReference>
<protein>
    <recommendedName>
        <fullName evidence="1">Reverse transcriptase domain-containing protein</fullName>
    </recommendedName>
</protein>